<evidence type="ECO:0000313" key="2">
    <source>
        <dbReference type="EMBL" id="VVC43216.1"/>
    </source>
</evidence>
<dbReference type="Pfam" id="PF00078">
    <property type="entry name" value="RVT_1"/>
    <property type="match status" value="1"/>
</dbReference>
<keyword evidence="2" id="KW-0808">Transferase</keyword>
<sequence>MYAVTSGVAQGGHLSPLLFSLFVNSLPLWLTQVKFLLYADGIKIYYTFLLQSELNIFTEWVSNLGLSLNITKCHVTSFSRARSPILFNYFLHDSKLERVYSIKDLGFNYSTDLSFSTRVNIVVNKALKTLQLIIHNTKLFISPRCLCTFYFALVRSLLEYRSIVWKPFLAKDQIRLEHVQNKFLNYVAFQFSIHHIPHDYTNMRQVLNIQTLSSRRDNADLEFISALLNGSLDVPDLLSSIPFRTPSHSSRTQSRFYISAHKTSYGHNHILHRIFRAARSV</sequence>
<dbReference type="PROSITE" id="PS50878">
    <property type="entry name" value="RT_POL"/>
    <property type="match status" value="1"/>
</dbReference>
<proteinExistence type="predicted"/>
<dbReference type="OrthoDB" id="6608235at2759"/>
<gene>
    <name evidence="2" type="ORF">CINCED_3A011083</name>
</gene>
<dbReference type="InterPro" id="IPR000477">
    <property type="entry name" value="RT_dom"/>
</dbReference>
<dbReference type="GO" id="GO:0003964">
    <property type="term" value="F:RNA-directed DNA polymerase activity"/>
    <property type="evidence" value="ECO:0007669"/>
    <property type="project" value="UniProtKB-KW"/>
</dbReference>
<reference evidence="2 3" key="1">
    <citation type="submission" date="2019-08" db="EMBL/GenBank/DDBJ databases">
        <authorList>
            <person name="Alioto T."/>
            <person name="Alioto T."/>
            <person name="Gomez Garrido J."/>
        </authorList>
    </citation>
    <scope>NUCLEOTIDE SEQUENCE [LARGE SCALE GENOMIC DNA]</scope>
</reference>
<name>A0A5E4NP76_9HEMI</name>
<keyword evidence="2" id="KW-0548">Nucleotidyltransferase</keyword>
<dbReference type="PANTHER" id="PTHR33332">
    <property type="entry name" value="REVERSE TRANSCRIPTASE DOMAIN-CONTAINING PROTEIN"/>
    <property type="match status" value="1"/>
</dbReference>
<keyword evidence="2" id="KW-0695">RNA-directed DNA polymerase</keyword>
<dbReference type="Proteomes" id="UP000325440">
    <property type="component" value="Unassembled WGS sequence"/>
</dbReference>
<dbReference type="AlphaFoldDB" id="A0A5E4NP76"/>
<evidence type="ECO:0000313" key="3">
    <source>
        <dbReference type="Proteomes" id="UP000325440"/>
    </source>
</evidence>
<accession>A0A5E4NP76</accession>
<organism evidence="2 3">
    <name type="scientific">Cinara cedri</name>
    <dbReference type="NCBI Taxonomy" id="506608"/>
    <lineage>
        <taxon>Eukaryota</taxon>
        <taxon>Metazoa</taxon>
        <taxon>Ecdysozoa</taxon>
        <taxon>Arthropoda</taxon>
        <taxon>Hexapoda</taxon>
        <taxon>Insecta</taxon>
        <taxon>Pterygota</taxon>
        <taxon>Neoptera</taxon>
        <taxon>Paraneoptera</taxon>
        <taxon>Hemiptera</taxon>
        <taxon>Sternorrhyncha</taxon>
        <taxon>Aphidomorpha</taxon>
        <taxon>Aphidoidea</taxon>
        <taxon>Aphididae</taxon>
        <taxon>Lachninae</taxon>
        <taxon>Cinara</taxon>
    </lineage>
</organism>
<keyword evidence="3" id="KW-1185">Reference proteome</keyword>
<evidence type="ECO:0000259" key="1">
    <source>
        <dbReference type="PROSITE" id="PS50878"/>
    </source>
</evidence>
<protein>
    <submittedName>
        <fullName evidence="2">Reverse transcriptase domain</fullName>
    </submittedName>
</protein>
<dbReference type="PRINTS" id="PR01345">
    <property type="entry name" value="CERVTRCPTASE"/>
</dbReference>
<dbReference type="EMBL" id="CABPRJ010002368">
    <property type="protein sequence ID" value="VVC43216.1"/>
    <property type="molecule type" value="Genomic_DNA"/>
</dbReference>
<feature type="domain" description="Reverse transcriptase" evidence="1">
    <location>
        <begin position="1"/>
        <end position="91"/>
    </location>
</feature>